<gene>
    <name evidence="1" type="ORF">SAMN02745664_10324</name>
</gene>
<name>A0A1N7E2K5_9GAMM</name>
<dbReference type="Proteomes" id="UP000187495">
    <property type="component" value="Unassembled WGS sequence"/>
</dbReference>
<dbReference type="EMBL" id="FTNU01000003">
    <property type="protein sequence ID" value="SIR82271.1"/>
    <property type="molecule type" value="Genomic_DNA"/>
</dbReference>
<accession>A0A1N7E2K5</accession>
<evidence type="ECO:0000313" key="1">
    <source>
        <dbReference type="EMBL" id="SIR82271.1"/>
    </source>
</evidence>
<evidence type="ECO:0000313" key="2">
    <source>
        <dbReference type="Proteomes" id="UP000187495"/>
    </source>
</evidence>
<sequence>MQDYLFLYDVDFNHIRLLDLTKLADQAEPFYQWVEKKFQINAHNGGSLDFIIKNSTQPQIEKAILSCYLDDNTTQLPKLFDGGGIPYKHKDACYFFFAWLARDAATQRLSPLISSAFKNTKNTNNGLTRIELEAEILSKILFVYRENIKFFEWSVFREVTLNRLEGSRRAKKGSAIENFIRTALIESFSYYFKTRGNYGKYKDFKIMDKPLKIKNRTYDVVAILKDFNNKEDMVIIPVKTRETQGGGHSHLFSRDIEQANQDIREYYPNAHIISVIIAQNWSQTEIDTHSNNYGNVFHFNTNPNMFNGFDYKNQSKLNKVLEEILNG</sequence>
<organism evidence="1 2">
    <name type="scientific">Moraxella cuniculi DSM 21768</name>
    <dbReference type="NCBI Taxonomy" id="1122245"/>
    <lineage>
        <taxon>Bacteria</taxon>
        <taxon>Pseudomonadati</taxon>
        <taxon>Pseudomonadota</taxon>
        <taxon>Gammaproteobacteria</taxon>
        <taxon>Moraxellales</taxon>
        <taxon>Moraxellaceae</taxon>
        <taxon>Moraxella</taxon>
    </lineage>
</organism>
<dbReference type="AlphaFoldDB" id="A0A1N7E2K5"/>
<dbReference type="STRING" id="34061.B0189_08175"/>
<protein>
    <submittedName>
        <fullName evidence="1">Uncharacterized protein</fullName>
    </submittedName>
</protein>
<dbReference type="RefSeq" id="WP_076554744.1">
    <property type="nucleotide sequence ID" value="NZ_FTNU01000003.1"/>
</dbReference>
<keyword evidence="2" id="KW-1185">Reference proteome</keyword>
<proteinExistence type="predicted"/>
<reference evidence="2" key="1">
    <citation type="submission" date="2017-01" db="EMBL/GenBank/DDBJ databases">
        <authorList>
            <person name="Varghese N."/>
            <person name="Submissions S."/>
        </authorList>
    </citation>
    <scope>NUCLEOTIDE SEQUENCE [LARGE SCALE GENOMIC DNA]</scope>
    <source>
        <strain evidence="2">DSM 21768</strain>
    </source>
</reference>